<evidence type="ECO:0000256" key="1">
    <source>
        <dbReference type="SAM" id="MobiDB-lite"/>
    </source>
</evidence>
<dbReference type="EMBL" id="CADIKB010000002">
    <property type="protein sequence ID" value="CAB3649910.1"/>
    <property type="molecule type" value="Genomic_DNA"/>
</dbReference>
<sequence length="336" mass="36205">MTRPLALIEGALALPSSRSLSGLPPPFGSWRRSASHTQAREPHSAMPGAPGYAPTARPRVRIPPNTRFLFFYKLPQRPSSDGRFDEQLAEARRYLEADDPRPHSSRSDRILGAAIFVGCSIALAWLLATCSTHEITGNDTVAARPSPAVVRADPVTAEPAKSVVNVTQASREGEPAASPATNRWQKIEHRVGTVSSSQQVKREANANAGPPRQLAGGNRLTSIHRPLAVERFNHVPIERGQAALNHLVHPQTPLAAHGPHQETASRFSLDDSAERAALSDWAAQQRHASITTTTRPTPSGSAPTSDNIDWNAHMTQRRITDNPAAFQSGPASLGSH</sequence>
<feature type="region of interest" description="Disordered" evidence="1">
    <location>
        <begin position="25"/>
        <end position="58"/>
    </location>
</feature>
<feature type="region of interest" description="Disordered" evidence="1">
    <location>
        <begin position="252"/>
        <end position="271"/>
    </location>
</feature>
<protein>
    <submittedName>
        <fullName evidence="2">Uncharacterized protein</fullName>
    </submittedName>
</protein>
<dbReference type="AlphaFoldDB" id="A0A6J5A1C5"/>
<accession>A0A6J5A1C5</accession>
<evidence type="ECO:0000313" key="2">
    <source>
        <dbReference type="EMBL" id="CAB3649910.1"/>
    </source>
</evidence>
<proteinExistence type="predicted"/>
<feature type="region of interest" description="Disordered" evidence="1">
    <location>
        <begin position="190"/>
        <end position="219"/>
    </location>
</feature>
<reference evidence="2 3" key="1">
    <citation type="submission" date="2020-04" db="EMBL/GenBank/DDBJ databases">
        <authorList>
            <person name="De Canck E."/>
        </authorList>
    </citation>
    <scope>NUCLEOTIDE SEQUENCE [LARGE SCALE GENOMIC DNA]</scope>
    <source>
        <strain evidence="2 3">LMG 22037</strain>
    </source>
</reference>
<evidence type="ECO:0000313" key="3">
    <source>
        <dbReference type="Proteomes" id="UP000494249"/>
    </source>
</evidence>
<dbReference type="Proteomes" id="UP000494249">
    <property type="component" value="Unassembled WGS sequence"/>
</dbReference>
<feature type="region of interest" description="Disordered" evidence="1">
    <location>
        <begin position="283"/>
        <end position="308"/>
    </location>
</feature>
<name>A0A6J5A1C5_9BURK</name>
<feature type="compositionally biased region" description="Polar residues" evidence="1">
    <location>
        <begin position="286"/>
        <end position="308"/>
    </location>
</feature>
<organism evidence="2 3">
    <name type="scientific">Paraburkholderia phenoliruptrix</name>
    <dbReference type="NCBI Taxonomy" id="252970"/>
    <lineage>
        <taxon>Bacteria</taxon>
        <taxon>Pseudomonadati</taxon>
        <taxon>Pseudomonadota</taxon>
        <taxon>Betaproteobacteria</taxon>
        <taxon>Burkholderiales</taxon>
        <taxon>Burkholderiaceae</taxon>
        <taxon>Paraburkholderia</taxon>
    </lineage>
</organism>
<gene>
    <name evidence="2" type="ORF">LMG22037_00935</name>
</gene>